<dbReference type="STRING" id="71784.A0A1Y2AGF6"/>
<name>A0A1Y2AGF6_9TREE</name>
<dbReference type="GO" id="GO:0005634">
    <property type="term" value="C:nucleus"/>
    <property type="evidence" value="ECO:0007669"/>
    <property type="project" value="InterPro"/>
</dbReference>
<evidence type="ECO:0000313" key="2">
    <source>
        <dbReference type="EMBL" id="ORY21586.1"/>
    </source>
</evidence>
<organism evidence="2 3">
    <name type="scientific">Naematelia encephala</name>
    <dbReference type="NCBI Taxonomy" id="71784"/>
    <lineage>
        <taxon>Eukaryota</taxon>
        <taxon>Fungi</taxon>
        <taxon>Dikarya</taxon>
        <taxon>Basidiomycota</taxon>
        <taxon>Agaricomycotina</taxon>
        <taxon>Tremellomycetes</taxon>
        <taxon>Tremellales</taxon>
        <taxon>Naemateliaceae</taxon>
        <taxon>Naematelia</taxon>
    </lineage>
</organism>
<feature type="region of interest" description="Disordered" evidence="1">
    <location>
        <begin position="1"/>
        <end position="137"/>
    </location>
</feature>
<protein>
    <recommendedName>
        <fullName evidence="4">Separase</fullName>
    </recommendedName>
</protein>
<comment type="caution">
    <text evidence="2">The sequence shown here is derived from an EMBL/GenBank/DDBJ whole genome shotgun (WGS) entry which is preliminary data.</text>
</comment>
<dbReference type="GO" id="GO:0005737">
    <property type="term" value="C:cytoplasm"/>
    <property type="evidence" value="ECO:0007669"/>
    <property type="project" value="TreeGrafter"/>
</dbReference>
<feature type="compositionally biased region" description="Polar residues" evidence="1">
    <location>
        <begin position="115"/>
        <end position="126"/>
    </location>
</feature>
<proteinExistence type="predicted"/>
<dbReference type="Proteomes" id="UP000193986">
    <property type="component" value="Unassembled WGS sequence"/>
</dbReference>
<evidence type="ECO:0000256" key="1">
    <source>
        <dbReference type="SAM" id="MobiDB-lite"/>
    </source>
</evidence>
<feature type="region of interest" description="Disordered" evidence="1">
    <location>
        <begin position="1317"/>
        <end position="1356"/>
    </location>
</feature>
<dbReference type="PANTHER" id="PTHR12792:SF0">
    <property type="entry name" value="SEPARIN"/>
    <property type="match status" value="1"/>
</dbReference>
<accession>A0A1Y2AGF6</accession>
<feature type="compositionally biased region" description="Low complexity" evidence="1">
    <location>
        <begin position="553"/>
        <end position="566"/>
    </location>
</feature>
<dbReference type="SUPFAM" id="SSF48452">
    <property type="entry name" value="TPR-like"/>
    <property type="match status" value="1"/>
</dbReference>
<feature type="region of interest" description="Disordered" evidence="1">
    <location>
        <begin position="544"/>
        <end position="585"/>
    </location>
</feature>
<feature type="compositionally biased region" description="Low complexity" evidence="1">
    <location>
        <begin position="292"/>
        <end position="311"/>
    </location>
</feature>
<feature type="compositionally biased region" description="Low complexity" evidence="1">
    <location>
        <begin position="85"/>
        <end position="112"/>
    </location>
</feature>
<evidence type="ECO:0000313" key="3">
    <source>
        <dbReference type="Proteomes" id="UP000193986"/>
    </source>
</evidence>
<dbReference type="InterPro" id="IPR011990">
    <property type="entry name" value="TPR-like_helical_dom_sf"/>
</dbReference>
<feature type="region of interest" description="Disordered" evidence="1">
    <location>
        <begin position="292"/>
        <end position="327"/>
    </location>
</feature>
<dbReference type="GO" id="GO:0072686">
    <property type="term" value="C:mitotic spindle"/>
    <property type="evidence" value="ECO:0007669"/>
    <property type="project" value="TreeGrafter"/>
</dbReference>
<feature type="compositionally biased region" description="Basic and acidic residues" evidence="1">
    <location>
        <begin position="27"/>
        <end position="46"/>
    </location>
</feature>
<sequence>MPAVRTTTRVAPTTTRKTTRTPAKAASTDDDRNGEEELVKGMERVLKISQPQESTVRTRRTAVKDATTVDGPSKATKTPAVASKSAGAVRTTSRSAASSTSKQKSVPSSSKKSTVRTAPSHTSSVPLNKGKSRENDLPSIDKLHISKEEDAATSSLQPVERARLAMQAINSSLKSLTAAIQSGHQYGSTSGSSSKEKGPETSDDIWTDKRIVSLVETCEAALVALRRLEEQGSLPGKAIEIERAAQGLVGKCLRLEMYRRVLDQLRTARPSILRLYNPISFSPSIANARSNAAPSRSGLSATSSRATTAQSEPSKRQPSFDSWKDLTWLPSPRETSTMSDEVKGIAFQALLAAWIALIALHGSEVNEENFPLPIHDGKLETHLHPLRLAIETPQAQVTSLMQLLSRRLSALEATPSTKRWLHIRLLTLTSFSTIVQTAPKESTSKQVPQQVWETCHRTVSFYVSAKQDENERAEDGSTAIGVLVGWVEAMVQYRRGQTKEWFQGPAWTTLMDLWISLGRRLADSSVIDRALSLMASDTPGIATPPRSLLALDTPSTPTSQPSGSSRGSKRSARGKHQPHEAQAEVIRRGGDLAKTTLALDKYLTEATAMASATAESSINSTDMVTLAEALVNLEDSDSARASLAKAVRAIERTRRSCVKILERIATESAESSLLTAVRKGLVSGVELVEEVLSDSLISLSEVAQDLVAGAVDSLVALARHPPRLGGDAAVARTTLSYLSRARDMTQMASTQVDAIELGDWLRCLSAAAYNNGTKLYKEDRFSEAQSSVELGCMWGKEALSLAGNDNSTVWAQVREHLPKKYELLAFCQRKDGDTAGGLRTYCNYLSSLPPSITTRLAELSGSVSVSEGFVSASDVDAALSRLAFMIMNDPMLMPVSKVLDDMTNAQIPGEAVGLVGERLFILLNEGQHRVEIAQVALDLGRAIMDVYNAAQFPIRRMRMLTRLMALISASGVETTKFNEYARELDALNAVGDPAGDARLLAHRPELHATALLIQAIHAYHAESEPTQTVLDFATQAMHELRAMIIPPSPLPVVEKANESKRKPLGHAATTRAPLRAPVKSSRTVSEPKAVKAISNKATVQTASTEAPERSKRRCSVTPVTTFEDLPRTASLLGALASLLGLLGHVLPKVEALKVLRSLLRGREEFIDDYVSRSAELAAEYAKLGKISRATTVFSQTIRFVAEAKKPASAVTRVELHLLHSAHLARTGHSQKSTEDFILASGLVKDVESLKSGSLTARVLDRCAEIERVSLAHQALRAMGLARDDTSSALNHLNCNFRLCARAADAICRLAPEIKSPVPAKNEASTADQDDPFAAPAQVKKVAGQDEPAKDDAPTSAAPQAWTFTGRRLHTLQFHIAENLLSALFDLAQAFAQRGTVRECEYYLKQAEIVATATKTSTMVTRAKTQLAHLQYRLRRLEKADSTIEEASKNLAIADGPDAIEIERLRGELLARHEETEQANELFVHASADIGTLDTAFTEAEALITSPRKSLPRVSASASMNLASSSRKETLLATSLAQILRQQVWLFREAD</sequence>
<dbReference type="EMBL" id="MCFC01000108">
    <property type="protein sequence ID" value="ORY21586.1"/>
    <property type="molecule type" value="Genomic_DNA"/>
</dbReference>
<dbReference type="InterPro" id="IPR005314">
    <property type="entry name" value="Peptidase_C50"/>
</dbReference>
<evidence type="ECO:0008006" key="4">
    <source>
        <dbReference type="Google" id="ProtNLM"/>
    </source>
</evidence>
<keyword evidence="3" id="KW-1185">Reference proteome</keyword>
<dbReference type="GO" id="GO:0051307">
    <property type="term" value="P:meiotic chromosome separation"/>
    <property type="evidence" value="ECO:0007669"/>
    <property type="project" value="TreeGrafter"/>
</dbReference>
<dbReference type="GO" id="GO:0006508">
    <property type="term" value="P:proteolysis"/>
    <property type="evidence" value="ECO:0007669"/>
    <property type="project" value="InterPro"/>
</dbReference>
<reference evidence="2 3" key="1">
    <citation type="submission" date="2016-07" db="EMBL/GenBank/DDBJ databases">
        <title>Pervasive Adenine N6-methylation of Active Genes in Fungi.</title>
        <authorList>
            <consortium name="DOE Joint Genome Institute"/>
            <person name="Mondo S.J."/>
            <person name="Dannebaum R.O."/>
            <person name="Kuo R.C."/>
            <person name="Labutti K."/>
            <person name="Haridas S."/>
            <person name="Kuo A."/>
            <person name="Salamov A."/>
            <person name="Ahrendt S.R."/>
            <person name="Lipzen A."/>
            <person name="Sullivan W."/>
            <person name="Andreopoulos W.B."/>
            <person name="Clum A."/>
            <person name="Lindquist E."/>
            <person name="Daum C."/>
            <person name="Ramamoorthy G.K."/>
            <person name="Gryganskyi A."/>
            <person name="Culley D."/>
            <person name="Magnuson J.K."/>
            <person name="James T.Y."/>
            <person name="O'Malley M.A."/>
            <person name="Stajich J.E."/>
            <person name="Spatafora J.W."/>
            <person name="Visel A."/>
            <person name="Grigoriev I.V."/>
        </authorList>
    </citation>
    <scope>NUCLEOTIDE SEQUENCE [LARGE SCALE GENOMIC DNA]</scope>
    <source>
        <strain evidence="2 3">68-887.2</strain>
    </source>
</reference>
<feature type="compositionally biased region" description="Basic residues" evidence="1">
    <location>
        <begin position="567"/>
        <end position="576"/>
    </location>
</feature>
<dbReference type="OrthoDB" id="10255632at2759"/>
<feature type="compositionally biased region" description="Low complexity" evidence="1">
    <location>
        <begin position="1"/>
        <end position="26"/>
    </location>
</feature>
<dbReference type="GO" id="GO:0004197">
    <property type="term" value="F:cysteine-type endopeptidase activity"/>
    <property type="evidence" value="ECO:0007669"/>
    <property type="project" value="InterPro"/>
</dbReference>
<feature type="non-terminal residue" evidence="2">
    <location>
        <position position="1550"/>
    </location>
</feature>
<gene>
    <name evidence="2" type="ORF">BCR39DRAFT_562599</name>
</gene>
<dbReference type="GO" id="GO:0044732">
    <property type="term" value="C:mitotic spindle pole body"/>
    <property type="evidence" value="ECO:0007669"/>
    <property type="project" value="TreeGrafter"/>
</dbReference>
<dbReference type="InParanoid" id="A0A1Y2AGF6"/>
<feature type="compositionally biased region" description="Basic and acidic residues" evidence="1">
    <location>
        <begin position="1342"/>
        <end position="1352"/>
    </location>
</feature>
<dbReference type="PANTHER" id="PTHR12792">
    <property type="entry name" value="EXTRA SPINDLE POLES 1-RELATED"/>
    <property type="match status" value="1"/>
</dbReference>